<proteinExistence type="predicted"/>
<accession>A0A976RQR5</accession>
<evidence type="ECO:0000313" key="1">
    <source>
        <dbReference type="EMBL" id="UQS86063.1"/>
    </source>
</evidence>
<dbReference type="AlphaFoldDB" id="A0A976RQR5"/>
<name>A0A976RQR5_9LACO</name>
<reference evidence="1" key="1">
    <citation type="journal article" date="2022" name="Int. J. Syst. Evol. Microbiol.">
        <title>Apilactobacillus apisilvae sp. nov., Nicolia spurrieriana gen. nov. sp. nov., Bombilactobacillus folatiphilus sp. nov. and Bombilactobacillus thymidiniphilus sp. nov., four new lactic acid bacterial isolates from stingless bees Tetragonula carbonaria and Austroplebeia australis.</title>
        <authorList>
            <person name="Oliphant S.A."/>
            <person name="Watson-Haigh N.S."/>
            <person name="Sumby K.M."/>
            <person name="Gardner J."/>
            <person name="Groom S."/>
            <person name="Jiranek V."/>
        </authorList>
    </citation>
    <scope>NUCLEOTIDE SEQUENCE</scope>
    <source>
        <strain evidence="1">SGEP1_A5</strain>
    </source>
</reference>
<dbReference type="KEGG" id="lbe:MOO44_00010"/>
<gene>
    <name evidence="1" type="ORF">MOO44_00010</name>
</gene>
<dbReference type="RefSeq" id="WP_260115870.1">
    <property type="nucleotide sequence ID" value="NZ_CP093360.1"/>
</dbReference>
<keyword evidence="2" id="KW-1185">Reference proteome</keyword>
<sequence length="125" mass="15006">MIQWVVKPFNELTLAENHAIQNFVSVNGNNQADRKAYHVWATNNEQIISYVRIYELDGDLTFDRFRFNHLVNPESLVYRVLELGSRFFDCDYVKVIKPFDESLLSVYDRVGFKENDNWLMMRYYH</sequence>
<evidence type="ECO:0000313" key="2">
    <source>
        <dbReference type="Proteomes" id="UP000831181"/>
    </source>
</evidence>
<dbReference type="EMBL" id="CP093360">
    <property type="protein sequence ID" value="UQS86063.1"/>
    <property type="molecule type" value="Genomic_DNA"/>
</dbReference>
<keyword evidence="1" id="KW-0614">Plasmid</keyword>
<organism evidence="1 2">
    <name type="scientific">Nicoliella spurrieriana</name>
    <dbReference type="NCBI Taxonomy" id="2925830"/>
    <lineage>
        <taxon>Bacteria</taxon>
        <taxon>Bacillati</taxon>
        <taxon>Bacillota</taxon>
        <taxon>Bacilli</taxon>
        <taxon>Lactobacillales</taxon>
        <taxon>Lactobacillaceae</taxon>
        <taxon>Nicoliella</taxon>
    </lineage>
</organism>
<dbReference type="Proteomes" id="UP000831181">
    <property type="component" value="Plasmid p1unnamed"/>
</dbReference>
<protein>
    <submittedName>
        <fullName evidence="1">Uncharacterized protein</fullName>
    </submittedName>
</protein>
<geneLocation type="plasmid" evidence="1 2">
    <name>p1unnamed</name>
</geneLocation>